<keyword evidence="2" id="KW-0808">Transferase</keyword>
<reference evidence="2 3" key="1">
    <citation type="journal article" date="2012" name="Emerg. Infect. Dis.">
        <title>Lineage-specific Virulence Determinants of Haemophilus influenzae Biogroup aegyptius.</title>
        <authorList>
            <person name="Strouts F.R."/>
            <person name="Power P."/>
            <person name="Croucher N.J."/>
            <person name="Corton N."/>
            <person name="van Tonder A."/>
            <person name="Quail M.A."/>
            <person name="Langford P.R."/>
            <person name="Hudson M.J."/>
            <person name="Parkhill J."/>
            <person name="Kroll J.S."/>
            <person name="Bentley S.D."/>
        </authorList>
    </citation>
    <scope>NUCLEOTIDE SEQUENCE [LARGE SCALE GENOMIC DNA]</scope>
    <source>
        <strain evidence="2 3">F3047</strain>
    </source>
</reference>
<dbReference type="SUPFAM" id="SSF53756">
    <property type="entry name" value="UDP-Glycosyltransferase/glycogen phosphorylase"/>
    <property type="match status" value="1"/>
</dbReference>
<dbReference type="Gene3D" id="3.40.50.2000">
    <property type="entry name" value="Glycogen Phosphorylase B"/>
    <property type="match status" value="2"/>
</dbReference>
<feature type="domain" description="Glycosyl transferase family 1" evidence="1">
    <location>
        <begin position="222"/>
        <end position="371"/>
    </location>
</feature>
<proteinExistence type="predicted"/>
<dbReference type="KEGG" id="hil:HICON_14000"/>
<dbReference type="PANTHER" id="PTHR12526:SF630">
    <property type="entry name" value="GLYCOSYLTRANSFERASE"/>
    <property type="match status" value="1"/>
</dbReference>
<dbReference type="Pfam" id="PF00534">
    <property type="entry name" value="Glycos_transf_1"/>
    <property type="match status" value="1"/>
</dbReference>
<name>A0AAV2U3W8_HAEIF</name>
<evidence type="ECO:0000313" key="3">
    <source>
        <dbReference type="Proteomes" id="UP000006797"/>
    </source>
</evidence>
<dbReference type="InterPro" id="IPR001296">
    <property type="entry name" value="Glyco_trans_1"/>
</dbReference>
<evidence type="ECO:0000259" key="1">
    <source>
        <dbReference type="Pfam" id="PF00534"/>
    </source>
</evidence>
<dbReference type="GO" id="GO:0016757">
    <property type="term" value="F:glycosyltransferase activity"/>
    <property type="evidence" value="ECO:0007669"/>
    <property type="project" value="InterPro"/>
</dbReference>
<evidence type="ECO:0000313" key="2">
    <source>
        <dbReference type="EMBL" id="CBY86862.1"/>
    </source>
</evidence>
<dbReference type="PANTHER" id="PTHR12526">
    <property type="entry name" value="GLYCOSYLTRANSFERASE"/>
    <property type="match status" value="1"/>
</dbReference>
<dbReference type="AlphaFoldDB" id="A0AAV2U3W8"/>
<dbReference type="CDD" id="cd03811">
    <property type="entry name" value="GT4_GT28_WabH-like"/>
    <property type="match status" value="1"/>
</dbReference>
<protein>
    <submittedName>
        <fullName evidence="2">Glycosyl transferase</fullName>
    </submittedName>
</protein>
<dbReference type="GO" id="GO:1901135">
    <property type="term" value="P:carbohydrate derivative metabolic process"/>
    <property type="evidence" value="ECO:0007669"/>
    <property type="project" value="UniProtKB-ARBA"/>
</dbReference>
<dbReference type="EMBL" id="FQ670204">
    <property type="protein sequence ID" value="CBY86862.1"/>
    <property type="molecule type" value="Genomic_DNA"/>
</dbReference>
<sequence length="404" mass="46574">MKKILVVHPALVLGGAESVLIDFLKILGKYSDQYNVELLLLENRQNHRIDEIPFSISISYGLTGIESEFLIYCINHMNENPHYFESWRHGCINKVNRKLSKKLTEQHYDLIIDFQSSELHFGDYLFEHHVNVPVIRWCHGKVHIDIWRGNPDFYPHIFRQYAGIISIADEMKTLVDSYLQEINLHDKVQSMRLYNPIDEYSIHQKAEFRGGGYLLGGIFDVSDEPFLLHVSRFSSVKNALELVDIYAVLKHKGIQEKLYLIGEGDQSPAIKARIIELGLENDCIMLGRKDNPMPFMKKAKLFLNTSLDEGLPTVFLEAMELGTPVVSYACPTGPRDILDNGKYGALIPMGEQQTFIEKTYELLTTPALYQHYVDLLPEAMTRFHQITIEAQFIDLIEHFIKKEE</sequence>
<organism evidence="2 3">
    <name type="scientific">Haemophilus influenzae F3047</name>
    <dbReference type="NCBI Taxonomy" id="935897"/>
    <lineage>
        <taxon>Bacteria</taxon>
        <taxon>Pseudomonadati</taxon>
        <taxon>Pseudomonadota</taxon>
        <taxon>Gammaproteobacteria</taxon>
        <taxon>Pasteurellales</taxon>
        <taxon>Pasteurellaceae</taxon>
        <taxon>Haemophilus</taxon>
    </lineage>
</organism>
<gene>
    <name evidence="2" type="ORF">HICON_14000</name>
</gene>
<accession>A0AAV2U3W8</accession>
<dbReference type="Proteomes" id="UP000006797">
    <property type="component" value="Chromosome"/>
</dbReference>